<comment type="caution">
    <text evidence="2">The sequence shown here is derived from an EMBL/GenBank/DDBJ whole genome shotgun (WGS) entry which is preliminary data.</text>
</comment>
<sequence>MDNLKFGVYAGLLLAIATAVGGLVGFLGGIVFAIAGGAIGAHRDGLIDLFDLFGSATGGRRGRR</sequence>
<evidence type="ECO:0000313" key="2">
    <source>
        <dbReference type="EMBL" id="MFC3849176.1"/>
    </source>
</evidence>
<dbReference type="RefSeq" id="WP_048740074.1">
    <property type="nucleotide sequence ID" value="NZ_CP047211.1"/>
</dbReference>
<dbReference type="EMBL" id="JBHRZN010000001">
    <property type="protein sequence ID" value="MFC3849176.1"/>
    <property type="molecule type" value="Genomic_DNA"/>
</dbReference>
<reference evidence="3" key="1">
    <citation type="journal article" date="2019" name="Int. J. Syst. Evol. Microbiol.">
        <title>The Global Catalogue of Microorganisms (GCM) 10K type strain sequencing project: providing services to taxonomists for standard genome sequencing and annotation.</title>
        <authorList>
            <consortium name="The Broad Institute Genomics Platform"/>
            <consortium name="The Broad Institute Genome Sequencing Center for Infectious Disease"/>
            <person name="Wu L."/>
            <person name="Ma J."/>
        </authorList>
    </citation>
    <scope>NUCLEOTIDE SEQUENCE [LARGE SCALE GENOMIC DNA]</scope>
    <source>
        <strain evidence="3">CCUG 53252</strain>
    </source>
</reference>
<proteinExistence type="predicted"/>
<feature type="transmembrane region" description="Helical" evidence="1">
    <location>
        <begin position="6"/>
        <end position="35"/>
    </location>
</feature>
<name>A0ABV7ZLZ3_9CORY</name>
<protein>
    <submittedName>
        <fullName evidence="2">DUF2273 domain-containing protein</fullName>
    </submittedName>
</protein>
<dbReference type="Proteomes" id="UP001595751">
    <property type="component" value="Unassembled WGS sequence"/>
</dbReference>
<accession>A0ABV7ZLZ3</accession>
<gene>
    <name evidence="2" type="ORF">ACFORJ_03195</name>
</gene>
<evidence type="ECO:0000256" key="1">
    <source>
        <dbReference type="SAM" id="Phobius"/>
    </source>
</evidence>
<organism evidence="2 3">
    <name type="scientific">Corynebacterium hansenii</name>
    <dbReference type="NCBI Taxonomy" id="394964"/>
    <lineage>
        <taxon>Bacteria</taxon>
        <taxon>Bacillati</taxon>
        <taxon>Actinomycetota</taxon>
        <taxon>Actinomycetes</taxon>
        <taxon>Mycobacteriales</taxon>
        <taxon>Corynebacteriaceae</taxon>
        <taxon>Corynebacterium</taxon>
    </lineage>
</organism>
<keyword evidence="1" id="KW-0472">Membrane</keyword>
<keyword evidence="1" id="KW-1133">Transmembrane helix</keyword>
<evidence type="ECO:0000313" key="3">
    <source>
        <dbReference type="Proteomes" id="UP001595751"/>
    </source>
</evidence>
<keyword evidence="3" id="KW-1185">Reference proteome</keyword>
<keyword evidence="1" id="KW-0812">Transmembrane</keyword>